<evidence type="ECO:0000313" key="5">
    <source>
        <dbReference type="Proteomes" id="UP001202328"/>
    </source>
</evidence>
<dbReference type="InterPro" id="IPR013083">
    <property type="entry name" value="Znf_RING/FYVE/PHD"/>
</dbReference>
<gene>
    <name evidence="4" type="ORF">MKW98_003357</name>
</gene>
<dbReference type="PANTHER" id="PTHR13931:SF2">
    <property type="entry name" value="UBIQUITIN CONJUGATION FACTOR E4 B"/>
    <property type="match status" value="1"/>
</dbReference>
<dbReference type="Gene3D" id="3.30.40.10">
    <property type="entry name" value="Zinc/RING finger domain, C3HC4 (zinc finger)"/>
    <property type="match status" value="1"/>
</dbReference>
<sequence length="267" mass="30457">MIYVEKEFAESPTERTFRRNILRILEYLWKIPTHCNTWREIAEKDAGFYLVHLKILIDKFMSNLPRSDNEYYEIIPVGVQEDIEFGNKIGSDVSYKITAPFLLPQMVDSVVHGKSSGMQGSCLKVLLKEVVNIYVHLAMGDRENIFPAAISKNSSQTYSEQAFMDATEVVQHEDNRVTQEFIELGAKVVALKAMDTDAALGEIPAEFLDPIEFTLMRDPVTLPSTKTVDRALFLFTQDMVIPNVELKAKIDTFLKFKSKQSDGNYKK</sequence>
<dbReference type="GO" id="GO:0005634">
    <property type="term" value="C:nucleus"/>
    <property type="evidence" value="ECO:0007669"/>
    <property type="project" value="TreeGrafter"/>
</dbReference>
<dbReference type="Pfam" id="PF04564">
    <property type="entry name" value="U-box"/>
    <property type="match status" value="1"/>
</dbReference>
<evidence type="ECO:0000256" key="2">
    <source>
        <dbReference type="ARBA" id="ARBA00022679"/>
    </source>
</evidence>
<dbReference type="InterPro" id="IPR045132">
    <property type="entry name" value="UBE4"/>
</dbReference>
<dbReference type="GO" id="GO:0005737">
    <property type="term" value="C:cytoplasm"/>
    <property type="evidence" value="ECO:0007669"/>
    <property type="project" value="TreeGrafter"/>
</dbReference>
<dbReference type="AlphaFoldDB" id="A0AAD4T8J7"/>
<dbReference type="InterPro" id="IPR003613">
    <property type="entry name" value="Ubox_domain"/>
</dbReference>
<dbReference type="GO" id="GO:0000151">
    <property type="term" value="C:ubiquitin ligase complex"/>
    <property type="evidence" value="ECO:0007669"/>
    <property type="project" value="InterPro"/>
</dbReference>
<comment type="caution">
    <text evidence="4">The sequence shown here is derived from an EMBL/GenBank/DDBJ whole genome shotgun (WGS) entry which is preliminary data.</text>
</comment>
<dbReference type="GO" id="GO:0036503">
    <property type="term" value="P:ERAD pathway"/>
    <property type="evidence" value="ECO:0007669"/>
    <property type="project" value="InterPro"/>
</dbReference>
<feature type="domain" description="U-box" evidence="3">
    <location>
        <begin position="206"/>
        <end position="253"/>
    </location>
</feature>
<keyword evidence="2" id="KW-0808">Transferase</keyword>
<dbReference type="Proteomes" id="UP001202328">
    <property type="component" value="Unassembled WGS sequence"/>
</dbReference>
<dbReference type="SMART" id="SM00504">
    <property type="entry name" value="Ubox"/>
    <property type="match status" value="1"/>
</dbReference>
<dbReference type="GO" id="GO:0034450">
    <property type="term" value="F:ubiquitin-ubiquitin ligase activity"/>
    <property type="evidence" value="ECO:0007669"/>
    <property type="project" value="InterPro"/>
</dbReference>
<dbReference type="PANTHER" id="PTHR13931">
    <property type="entry name" value="UBIQUITINATION FACTOR E4"/>
    <property type="match status" value="1"/>
</dbReference>
<evidence type="ECO:0000313" key="4">
    <source>
        <dbReference type="EMBL" id="KAI3946794.1"/>
    </source>
</evidence>
<keyword evidence="5" id="KW-1185">Reference proteome</keyword>
<dbReference type="SUPFAM" id="SSF57850">
    <property type="entry name" value="RING/U-box"/>
    <property type="match status" value="1"/>
</dbReference>
<evidence type="ECO:0000256" key="1">
    <source>
        <dbReference type="ARBA" id="ARBA00004906"/>
    </source>
</evidence>
<reference evidence="4" key="1">
    <citation type="submission" date="2022-04" db="EMBL/GenBank/DDBJ databases">
        <title>A functionally conserved STORR gene fusion in Papaver species that diverged 16.8 million years ago.</title>
        <authorList>
            <person name="Catania T."/>
        </authorList>
    </citation>
    <scope>NUCLEOTIDE SEQUENCE</scope>
    <source>
        <strain evidence="4">S-188037</strain>
    </source>
</reference>
<name>A0AAD4T8J7_9MAGN</name>
<dbReference type="EMBL" id="JAJJMB010003633">
    <property type="protein sequence ID" value="KAI3946794.1"/>
    <property type="molecule type" value="Genomic_DNA"/>
</dbReference>
<organism evidence="4 5">
    <name type="scientific">Papaver atlanticum</name>
    <dbReference type="NCBI Taxonomy" id="357466"/>
    <lineage>
        <taxon>Eukaryota</taxon>
        <taxon>Viridiplantae</taxon>
        <taxon>Streptophyta</taxon>
        <taxon>Embryophyta</taxon>
        <taxon>Tracheophyta</taxon>
        <taxon>Spermatophyta</taxon>
        <taxon>Magnoliopsida</taxon>
        <taxon>Ranunculales</taxon>
        <taxon>Papaveraceae</taxon>
        <taxon>Papaveroideae</taxon>
        <taxon>Papaver</taxon>
    </lineage>
</organism>
<proteinExistence type="predicted"/>
<protein>
    <recommendedName>
        <fullName evidence="3">U-box domain-containing protein</fullName>
    </recommendedName>
</protein>
<comment type="pathway">
    <text evidence="1">Protein modification; protein ubiquitination.</text>
</comment>
<accession>A0AAD4T8J7</accession>
<evidence type="ECO:0000259" key="3">
    <source>
        <dbReference type="SMART" id="SM00504"/>
    </source>
</evidence>
<dbReference type="GO" id="GO:0000209">
    <property type="term" value="P:protein polyubiquitination"/>
    <property type="evidence" value="ECO:0007669"/>
    <property type="project" value="TreeGrafter"/>
</dbReference>